<keyword evidence="5 7" id="KW-0411">Iron-sulfur</keyword>
<comment type="function">
    <text evidence="7">Converts 2C-methyl-D-erythritol 2,4-cyclodiphosphate (ME-2,4cPP) into 1-hydroxy-2-methyl-2-(E)-butenyl 4-diphosphate.</text>
</comment>
<dbReference type="NCBIfam" id="NF001540">
    <property type="entry name" value="PRK00366.1"/>
    <property type="match status" value="1"/>
</dbReference>
<dbReference type="GO" id="GO:0046429">
    <property type="term" value="F:4-hydroxy-3-methylbut-2-en-1-yl diphosphate synthase activity (ferredoxin)"/>
    <property type="evidence" value="ECO:0007669"/>
    <property type="project" value="UniProtKB-UniRule"/>
</dbReference>
<evidence type="ECO:0000256" key="2">
    <source>
        <dbReference type="ARBA" id="ARBA00022723"/>
    </source>
</evidence>
<dbReference type="GO" id="GO:0051539">
    <property type="term" value="F:4 iron, 4 sulfur cluster binding"/>
    <property type="evidence" value="ECO:0007669"/>
    <property type="project" value="UniProtKB-UniRule"/>
</dbReference>
<keyword evidence="3 7" id="KW-0560">Oxidoreductase</keyword>
<evidence type="ECO:0000313" key="11">
    <source>
        <dbReference type="Proteomes" id="UP000051096"/>
    </source>
</evidence>
<feature type="domain" description="IspG C-terminal" evidence="9">
    <location>
        <begin position="260"/>
        <end position="346"/>
    </location>
</feature>
<dbReference type="GO" id="GO:0141197">
    <property type="term" value="F:4-hydroxy-3-methylbut-2-enyl-diphosphate synthase activity (flavodoxin)"/>
    <property type="evidence" value="ECO:0007669"/>
    <property type="project" value="UniProtKB-EC"/>
</dbReference>
<comment type="catalytic activity">
    <reaction evidence="7">
        <text>(2E)-4-hydroxy-3-methylbut-2-enyl diphosphate + oxidized [flavodoxin] + H2O + 2 H(+) = 2-C-methyl-D-erythritol 2,4-cyclic diphosphate + reduced [flavodoxin]</text>
        <dbReference type="Rhea" id="RHEA:43604"/>
        <dbReference type="Rhea" id="RHEA-COMP:10622"/>
        <dbReference type="Rhea" id="RHEA-COMP:10623"/>
        <dbReference type="ChEBI" id="CHEBI:15377"/>
        <dbReference type="ChEBI" id="CHEBI:15378"/>
        <dbReference type="ChEBI" id="CHEBI:57618"/>
        <dbReference type="ChEBI" id="CHEBI:58210"/>
        <dbReference type="ChEBI" id="CHEBI:58483"/>
        <dbReference type="ChEBI" id="CHEBI:128753"/>
        <dbReference type="EC" id="1.17.7.3"/>
    </reaction>
</comment>
<evidence type="ECO:0000259" key="9">
    <source>
        <dbReference type="Pfam" id="PF26540"/>
    </source>
</evidence>
<dbReference type="Gene3D" id="3.20.20.20">
    <property type="entry name" value="Dihydropteroate synthase-like"/>
    <property type="match status" value="1"/>
</dbReference>
<dbReference type="AlphaFoldDB" id="A0A0S8GJ64"/>
<dbReference type="PIRSF" id="PIRSF004640">
    <property type="entry name" value="IspG"/>
    <property type="match status" value="1"/>
</dbReference>
<dbReference type="InterPro" id="IPR011005">
    <property type="entry name" value="Dihydropteroate_synth-like_sf"/>
</dbReference>
<organism evidence="10 11">
    <name type="scientific">candidate division WOR_3 bacterium SM23_60</name>
    <dbReference type="NCBI Taxonomy" id="1703780"/>
    <lineage>
        <taxon>Bacteria</taxon>
        <taxon>Bacteria division WOR-3</taxon>
    </lineage>
</organism>
<dbReference type="UniPathway" id="UPA00056">
    <property type="reaction ID" value="UER00096"/>
</dbReference>
<feature type="binding site" evidence="7">
    <location>
        <position position="298"/>
    </location>
    <ligand>
        <name>[4Fe-4S] cluster</name>
        <dbReference type="ChEBI" id="CHEBI:49883"/>
    </ligand>
</feature>
<comment type="cofactor">
    <cofactor evidence="7">
        <name>[4Fe-4S] cluster</name>
        <dbReference type="ChEBI" id="CHEBI:49883"/>
    </cofactor>
    <text evidence="7">Binds 1 [4Fe-4S] cluster.</text>
</comment>
<sequence length="351" mass="38904">MRKPKRAVAVGPVMLGGSHPVVVQSMTKTKTHDVSRTIRQIRRLERARCEIVRVAVVNRDDAAALKKIKQSINIPLVADIHFDYRLALTALDAGVDKIRINPGNIGNARKIAAIIEKAQDKNVPIRVGVNSGSLPRHVLKKFKHPTAQAIVETVRQCLDTFRKHRFYDIVISAKGVDVSSTIKAYTMIHRNFQYPLHLGITEAGLPFRGGIKSAVGLGVLLYKGIGDTIRVSLTGDPVLEVIAAFEILHALELRKEHPVLISCPMCGRCEVALEKIARQVDQRLAQYNRYMKVAVMGCVVNGPGEAREADFGIACGKHRGIIFAKGKELRRVRESQLVDTLFEVIDENINH</sequence>
<dbReference type="SUPFAM" id="SSF56014">
    <property type="entry name" value="Nitrite and sulphite reductase 4Fe-4S domain-like"/>
    <property type="match status" value="1"/>
</dbReference>
<dbReference type="EMBL" id="LJUO01000016">
    <property type="protein sequence ID" value="KPK73078.1"/>
    <property type="molecule type" value="Genomic_DNA"/>
</dbReference>
<dbReference type="GO" id="GO:0005506">
    <property type="term" value="F:iron ion binding"/>
    <property type="evidence" value="ECO:0007669"/>
    <property type="project" value="InterPro"/>
</dbReference>
<evidence type="ECO:0000256" key="6">
    <source>
        <dbReference type="ARBA" id="ARBA00023229"/>
    </source>
</evidence>
<protein>
    <recommendedName>
        <fullName evidence="7">4-hydroxy-3-methylbut-2-en-1-yl diphosphate synthase (flavodoxin)</fullName>
        <ecNumber evidence="7">1.17.7.3</ecNumber>
    </recommendedName>
    <alternativeName>
        <fullName evidence="7">1-hydroxy-2-methyl-2-(E)-butenyl 4-diphosphate synthase</fullName>
    </alternativeName>
</protein>
<dbReference type="InterPro" id="IPR045854">
    <property type="entry name" value="NO2/SO3_Rdtase_4Fe4S_sf"/>
</dbReference>
<evidence type="ECO:0000256" key="7">
    <source>
        <dbReference type="HAMAP-Rule" id="MF_00159"/>
    </source>
</evidence>
<comment type="pathway">
    <text evidence="7">Isoprenoid biosynthesis; isopentenyl diphosphate biosynthesis via DXP pathway; isopentenyl diphosphate from 1-deoxy-D-xylulose 5-phosphate: step 5/6.</text>
</comment>
<dbReference type="InterPro" id="IPR004588">
    <property type="entry name" value="IspG_bac-typ"/>
</dbReference>
<dbReference type="PANTHER" id="PTHR30454">
    <property type="entry name" value="4-HYDROXY-3-METHYLBUT-2-EN-1-YL DIPHOSPHATE SYNTHASE"/>
    <property type="match status" value="1"/>
</dbReference>
<comment type="similarity">
    <text evidence="7">Belongs to the IspG family.</text>
</comment>
<dbReference type="SUPFAM" id="SSF51604">
    <property type="entry name" value="Enolase C-terminal domain-like"/>
    <property type="match status" value="1"/>
</dbReference>
<dbReference type="InterPro" id="IPR058579">
    <property type="entry name" value="IspG_C"/>
</dbReference>
<evidence type="ECO:0000313" key="10">
    <source>
        <dbReference type="EMBL" id="KPK73078.1"/>
    </source>
</evidence>
<feature type="domain" description="IspG TIM-barrel" evidence="8">
    <location>
        <begin position="6"/>
        <end position="244"/>
    </location>
</feature>
<keyword evidence="2 7" id="KW-0479">Metal-binding</keyword>
<dbReference type="PATRIC" id="fig|1703780.3.peg.1089"/>
<dbReference type="EC" id="1.17.7.3" evidence="7"/>
<dbReference type="PANTHER" id="PTHR30454:SF0">
    <property type="entry name" value="4-HYDROXY-3-METHYLBUT-2-EN-1-YL DIPHOSPHATE SYNTHASE (FERREDOXIN), CHLOROPLASTIC"/>
    <property type="match status" value="1"/>
</dbReference>
<dbReference type="Gene3D" id="3.30.413.10">
    <property type="entry name" value="Sulfite Reductase Hemoprotein, domain 1"/>
    <property type="match status" value="1"/>
</dbReference>
<dbReference type="InterPro" id="IPR036849">
    <property type="entry name" value="Enolase-like_C_sf"/>
</dbReference>
<dbReference type="Proteomes" id="UP000051096">
    <property type="component" value="Unassembled WGS sequence"/>
</dbReference>
<evidence type="ECO:0000259" key="8">
    <source>
        <dbReference type="Pfam" id="PF04551"/>
    </source>
</evidence>
<evidence type="ECO:0000256" key="4">
    <source>
        <dbReference type="ARBA" id="ARBA00023004"/>
    </source>
</evidence>
<dbReference type="NCBIfam" id="TIGR00612">
    <property type="entry name" value="ispG_gcpE"/>
    <property type="match status" value="1"/>
</dbReference>
<keyword evidence="4 7" id="KW-0408">Iron</keyword>
<evidence type="ECO:0000256" key="5">
    <source>
        <dbReference type="ARBA" id="ARBA00023014"/>
    </source>
</evidence>
<proteinExistence type="inferred from homology"/>
<name>A0A0S8GJ64_UNCW3</name>
<reference evidence="10 11" key="1">
    <citation type="journal article" date="2015" name="Microbiome">
        <title>Genomic resolution of linkages in carbon, nitrogen, and sulfur cycling among widespread estuary sediment bacteria.</title>
        <authorList>
            <person name="Baker B.J."/>
            <person name="Lazar C.S."/>
            <person name="Teske A.P."/>
            <person name="Dick G.J."/>
        </authorList>
    </citation>
    <scope>NUCLEOTIDE SEQUENCE [LARGE SCALE GENOMIC DNA]</scope>
    <source>
        <strain evidence="10">SM23_60</strain>
    </source>
</reference>
<gene>
    <name evidence="7" type="primary">ispG</name>
    <name evidence="10" type="ORF">AMJ87_02850</name>
</gene>
<feature type="binding site" evidence="7">
    <location>
        <position position="266"/>
    </location>
    <ligand>
        <name>[4Fe-4S] cluster</name>
        <dbReference type="ChEBI" id="CHEBI:49883"/>
    </ligand>
</feature>
<feature type="binding site" evidence="7">
    <location>
        <position position="263"/>
    </location>
    <ligand>
        <name>[4Fe-4S] cluster</name>
        <dbReference type="ChEBI" id="CHEBI:49883"/>
    </ligand>
</feature>
<dbReference type="HAMAP" id="MF_00159">
    <property type="entry name" value="IspG"/>
    <property type="match status" value="1"/>
</dbReference>
<dbReference type="GO" id="GO:0019288">
    <property type="term" value="P:isopentenyl diphosphate biosynthetic process, methylerythritol 4-phosphate pathway"/>
    <property type="evidence" value="ECO:0007669"/>
    <property type="project" value="UniProtKB-UniRule"/>
</dbReference>
<dbReference type="InterPro" id="IPR058578">
    <property type="entry name" value="IspG_TIM"/>
</dbReference>
<dbReference type="Pfam" id="PF26540">
    <property type="entry name" value="GcpE_C"/>
    <property type="match status" value="1"/>
</dbReference>
<dbReference type="InterPro" id="IPR016425">
    <property type="entry name" value="IspG_bac"/>
</dbReference>
<comment type="caution">
    <text evidence="10">The sequence shown here is derived from an EMBL/GenBank/DDBJ whole genome shotgun (WGS) entry which is preliminary data.</text>
</comment>
<dbReference type="Pfam" id="PF04551">
    <property type="entry name" value="GcpE"/>
    <property type="match status" value="1"/>
</dbReference>
<evidence type="ECO:0000256" key="3">
    <source>
        <dbReference type="ARBA" id="ARBA00023002"/>
    </source>
</evidence>
<dbReference type="FunFam" id="3.20.20.20:FF:000001">
    <property type="entry name" value="4-hydroxy-3-methylbut-2-en-1-yl diphosphate synthase (flavodoxin)"/>
    <property type="match status" value="1"/>
</dbReference>
<feature type="binding site" evidence="7">
    <location>
        <position position="305"/>
    </location>
    <ligand>
        <name>[4Fe-4S] cluster</name>
        <dbReference type="ChEBI" id="CHEBI:49883"/>
    </ligand>
</feature>
<dbReference type="GO" id="GO:0016114">
    <property type="term" value="P:terpenoid biosynthetic process"/>
    <property type="evidence" value="ECO:0007669"/>
    <property type="project" value="InterPro"/>
</dbReference>
<keyword evidence="1 7" id="KW-0004">4Fe-4S</keyword>
<keyword evidence="6 7" id="KW-0414">Isoprene biosynthesis</keyword>
<evidence type="ECO:0000256" key="1">
    <source>
        <dbReference type="ARBA" id="ARBA00022485"/>
    </source>
</evidence>
<accession>A0A0S8GJ64</accession>